<name>A0A843XI58_COLES</name>
<evidence type="ECO:0000313" key="5">
    <source>
        <dbReference type="Proteomes" id="UP000652761"/>
    </source>
</evidence>
<feature type="region of interest" description="Disordered" evidence="2">
    <location>
        <begin position="1"/>
        <end position="22"/>
    </location>
</feature>
<evidence type="ECO:0000259" key="3">
    <source>
        <dbReference type="PROSITE" id="PS50192"/>
    </source>
</evidence>
<feature type="compositionally biased region" description="Polar residues" evidence="2">
    <location>
        <begin position="1"/>
        <end position="16"/>
    </location>
</feature>
<evidence type="ECO:0000256" key="2">
    <source>
        <dbReference type="SAM" id="MobiDB-lite"/>
    </source>
</evidence>
<reference evidence="4" key="1">
    <citation type="submission" date="2017-07" db="EMBL/GenBank/DDBJ databases">
        <title>Taro Niue Genome Assembly and Annotation.</title>
        <authorList>
            <person name="Atibalentja N."/>
            <person name="Keating K."/>
            <person name="Fields C.J."/>
        </authorList>
    </citation>
    <scope>NUCLEOTIDE SEQUENCE</scope>
    <source>
        <strain evidence="4">Niue_2</strain>
        <tissue evidence="4">Leaf</tissue>
    </source>
</reference>
<dbReference type="GO" id="GO:0015031">
    <property type="term" value="P:protein transport"/>
    <property type="evidence" value="ECO:0007669"/>
    <property type="project" value="UniProtKB-KW"/>
</dbReference>
<evidence type="ECO:0000256" key="1">
    <source>
        <dbReference type="ARBA" id="ARBA00022927"/>
    </source>
</evidence>
<accession>A0A843XI58</accession>
<dbReference type="GO" id="GO:0016192">
    <property type="term" value="P:vesicle-mediated transport"/>
    <property type="evidence" value="ECO:0007669"/>
    <property type="project" value="InterPro"/>
</dbReference>
<organism evidence="4 5">
    <name type="scientific">Colocasia esculenta</name>
    <name type="common">Wild taro</name>
    <name type="synonym">Arum esculentum</name>
    <dbReference type="NCBI Taxonomy" id="4460"/>
    <lineage>
        <taxon>Eukaryota</taxon>
        <taxon>Viridiplantae</taxon>
        <taxon>Streptophyta</taxon>
        <taxon>Embryophyta</taxon>
        <taxon>Tracheophyta</taxon>
        <taxon>Spermatophyta</taxon>
        <taxon>Magnoliopsida</taxon>
        <taxon>Liliopsida</taxon>
        <taxon>Araceae</taxon>
        <taxon>Aroideae</taxon>
        <taxon>Colocasieae</taxon>
        <taxon>Colocasia</taxon>
    </lineage>
</organism>
<keyword evidence="1" id="KW-0813">Transport</keyword>
<gene>
    <name evidence="4" type="ORF">Taro_051934</name>
</gene>
<dbReference type="Gene3D" id="1.20.58.70">
    <property type="match status" value="1"/>
</dbReference>
<keyword evidence="1" id="KW-0653">Protein transport</keyword>
<evidence type="ECO:0000313" key="4">
    <source>
        <dbReference type="EMBL" id="MQM18932.1"/>
    </source>
</evidence>
<dbReference type="AlphaFoldDB" id="A0A843XI58"/>
<keyword evidence="5" id="KW-1185">Reference proteome</keyword>
<dbReference type="GO" id="GO:0016020">
    <property type="term" value="C:membrane"/>
    <property type="evidence" value="ECO:0007669"/>
    <property type="project" value="InterPro"/>
</dbReference>
<feature type="domain" description="T-SNARE coiled-coil homology" evidence="3">
    <location>
        <begin position="115"/>
        <end position="156"/>
    </location>
</feature>
<dbReference type="EMBL" id="NMUH01008536">
    <property type="protein sequence ID" value="MQM18932.1"/>
    <property type="molecule type" value="Genomic_DNA"/>
</dbReference>
<proteinExistence type="predicted"/>
<dbReference type="InterPro" id="IPR010989">
    <property type="entry name" value="SNARE"/>
</dbReference>
<comment type="caution">
    <text evidence="4">The sequence shown here is derived from an EMBL/GenBank/DDBJ whole genome shotgun (WGS) entry which is preliminary data.</text>
</comment>
<dbReference type="PROSITE" id="PS50192">
    <property type="entry name" value="T_SNARE"/>
    <property type="match status" value="1"/>
</dbReference>
<dbReference type="OrthoDB" id="747253at2759"/>
<dbReference type="InterPro" id="IPR000727">
    <property type="entry name" value="T_SNARE_dom"/>
</dbReference>
<sequence>MNNLLTDSFVASGNQSSEEDDIELGKRVKMSAIDLGMDDFFKQDAKEESRSATKASTMKGTRPDEEVIDRLIETGNSEQIFQKAIQEMGRGQVHYRRIIDALEEIQERRNKPGLIQSISQVFMDMAVLVETQGEILDNIECQVGSCALHLSVFLTS</sequence>
<dbReference type="Proteomes" id="UP000652761">
    <property type="component" value="Unassembled WGS sequence"/>
</dbReference>
<protein>
    <recommendedName>
        <fullName evidence="3">t-SNARE coiled-coil homology domain-containing protein</fullName>
    </recommendedName>
</protein>
<dbReference type="SUPFAM" id="SSF47661">
    <property type="entry name" value="t-snare proteins"/>
    <property type="match status" value="1"/>
</dbReference>